<sequence>MGTRTAVRLHAANASVAVHSNTPAVTDWARRYVGPWWHAVSVPAASVGVEPLIMADVDPGLYEAMAGLVHARPHEETVYARTPILTARDTDDSVIAVSPADQLAYRSEPGIGALIIAGCEAEPVALAAARLAREMMRGQLLRDGWVVLHASAVTAPDGRTVLAFGSKGSGKTTTALLLASQGWGLLANDRVFARPCADGVEISPWPSAAAIGLGLLDALGWYDITRKRLQAGEQLHPTQDSRVTAALLAGDRTPLWEPGGKRELKAQVFPDQFETWFGLRLSTSGHAAALLFPRIEPGATPGIAETTSTLTDHDFMSGATEDRYPDIFGLAQGIDGGGRAEDRAAVAAQMAELPHHSVVLGHDCADNAAFLAKLAEAC</sequence>
<comment type="caution">
    <text evidence="1">The sequence shown here is derived from an EMBL/GenBank/DDBJ whole genome shotgun (WGS) entry which is preliminary data.</text>
</comment>
<accession>A0ABN3W0Y5</accession>
<evidence type="ECO:0000313" key="1">
    <source>
        <dbReference type="EMBL" id="GAA2875610.1"/>
    </source>
</evidence>
<dbReference type="Gene3D" id="3.40.50.300">
    <property type="entry name" value="P-loop containing nucleotide triphosphate hydrolases"/>
    <property type="match status" value="1"/>
</dbReference>
<gene>
    <name evidence="1" type="ORF">GCM10010517_36530</name>
</gene>
<reference evidence="1 2" key="1">
    <citation type="journal article" date="2019" name="Int. J. Syst. Evol. Microbiol.">
        <title>The Global Catalogue of Microorganisms (GCM) 10K type strain sequencing project: providing services to taxonomists for standard genome sequencing and annotation.</title>
        <authorList>
            <consortium name="The Broad Institute Genomics Platform"/>
            <consortium name="The Broad Institute Genome Sequencing Center for Infectious Disease"/>
            <person name="Wu L."/>
            <person name="Ma J."/>
        </authorList>
    </citation>
    <scope>NUCLEOTIDE SEQUENCE [LARGE SCALE GENOMIC DNA]</scope>
    <source>
        <strain evidence="1 2">JCM 6242</strain>
    </source>
</reference>
<keyword evidence="2" id="KW-1185">Reference proteome</keyword>
<proteinExistence type="predicted"/>
<dbReference type="InterPro" id="IPR027417">
    <property type="entry name" value="P-loop_NTPase"/>
</dbReference>
<evidence type="ECO:0000313" key="2">
    <source>
        <dbReference type="Proteomes" id="UP001500831"/>
    </source>
</evidence>
<dbReference type="Proteomes" id="UP001500831">
    <property type="component" value="Unassembled WGS sequence"/>
</dbReference>
<dbReference type="SUPFAM" id="SSF53795">
    <property type="entry name" value="PEP carboxykinase-like"/>
    <property type="match status" value="1"/>
</dbReference>
<name>A0ABN3W0Y5_9ACTN</name>
<dbReference type="RefSeq" id="WP_344972820.1">
    <property type="nucleotide sequence ID" value="NZ_BAAAVI010000024.1"/>
</dbReference>
<organism evidence="1 2">
    <name type="scientific">Streptosporangium fragile</name>
    <dbReference type="NCBI Taxonomy" id="46186"/>
    <lineage>
        <taxon>Bacteria</taxon>
        <taxon>Bacillati</taxon>
        <taxon>Actinomycetota</taxon>
        <taxon>Actinomycetes</taxon>
        <taxon>Streptosporangiales</taxon>
        <taxon>Streptosporangiaceae</taxon>
        <taxon>Streptosporangium</taxon>
    </lineage>
</organism>
<evidence type="ECO:0008006" key="3">
    <source>
        <dbReference type="Google" id="ProtNLM"/>
    </source>
</evidence>
<dbReference type="EMBL" id="BAAAVI010000024">
    <property type="protein sequence ID" value="GAA2875610.1"/>
    <property type="molecule type" value="Genomic_DNA"/>
</dbReference>
<protein>
    <recommendedName>
        <fullName evidence="3">Serine kinase</fullName>
    </recommendedName>
</protein>